<feature type="region of interest" description="Disordered" evidence="6">
    <location>
        <begin position="205"/>
        <end position="229"/>
    </location>
</feature>
<dbReference type="EMBL" id="CP019082">
    <property type="protein sequence ID" value="APW59904.1"/>
    <property type="molecule type" value="Genomic_DNA"/>
</dbReference>
<dbReference type="PANTHER" id="PTHR43300:SF7">
    <property type="entry name" value="UDP-N-ACETYLBACILLOSAMINE N-ACETYLTRANSFERASE"/>
    <property type="match status" value="1"/>
</dbReference>
<evidence type="ECO:0000256" key="1">
    <source>
        <dbReference type="ARBA" id="ARBA00007274"/>
    </source>
</evidence>
<keyword evidence="8" id="KW-0012">Acyltransferase</keyword>
<dbReference type="Gene3D" id="3.40.50.20">
    <property type="match status" value="1"/>
</dbReference>
<organism evidence="8 9">
    <name type="scientific">Paludisphaera borealis</name>
    <dbReference type="NCBI Taxonomy" id="1387353"/>
    <lineage>
        <taxon>Bacteria</taxon>
        <taxon>Pseudomonadati</taxon>
        <taxon>Planctomycetota</taxon>
        <taxon>Planctomycetia</taxon>
        <taxon>Isosphaerales</taxon>
        <taxon>Isosphaeraceae</taxon>
        <taxon>Paludisphaera</taxon>
    </lineage>
</organism>
<accession>A0A1U7CLT2</accession>
<dbReference type="InterPro" id="IPR020019">
    <property type="entry name" value="AcTrfase_PglD-like"/>
</dbReference>
<evidence type="ECO:0000313" key="8">
    <source>
        <dbReference type="EMBL" id="APW59904.1"/>
    </source>
</evidence>
<name>A0A1U7CLT2_9BACT</name>
<dbReference type="Proteomes" id="UP000186309">
    <property type="component" value="Chromosome"/>
</dbReference>
<feature type="active site" description="Proton acceptor" evidence="4">
    <location>
        <position position="142"/>
    </location>
</feature>
<dbReference type="InterPro" id="IPR050179">
    <property type="entry name" value="Trans_hexapeptide_repeat"/>
</dbReference>
<dbReference type="EC" id="2.3.1.-" evidence="8"/>
<evidence type="ECO:0000256" key="5">
    <source>
        <dbReference type="PIRSR" id="PIRSR620019-2"/>
    </source>
</evidence>
<dbReference type="Pfam" id="PF17836">
    <property type="entry name" value="PglD_N"/>
    <property type="match status" value="1"/>
</dbReference>
<dbReference type="PANTHER" id="PTHR43300">
    <property type="entry name" value="ACETYLTRANSFERASE"/>
    <property type="match status" value="1"/>
</dbReference>
<dbReference type="PROSITE" id="PS00101">
    <property type="entry name" value="HEXAPEP_TRANSFERASES"/>
    <property type="match status" value="1"/>
</dbReference>
<evidence type="ECO:0000256" key="3">
    <source>
        <dbReference type="ARBA" id="ARBA00022737"/>
    </source>
</evidence>
<dbReference type="NCBIfam" id="TIGR03570">
    <property type="entry name" value="NeuD_NnaD"/>
    <property type="match status" value="1"/>
</dbReference>
<comment type="similarity">
    <text evidence="1">Belongs to the transferase hexapeptide repeat family.</text>
</comment>
<reference evidence="9" key="1">
    <citation type="submission" date="2016-12" db="EMBL/GenBank/DDBJ databases">
        <title>Comparative genomics of four Isosphaeraceae planctomycetes: a common pool of plasmids and glycoside hydrolase genes.</title>
        <authorList>
            <person name="Ivanova A."/>
        </authorList>
    </citation>
    <scope>NUCLEOTIDE SEQUENCE [LARGE SCALE GENOMIC DNA]</scope>
    <source>
        <strain evidence="9">PX4</strain>
    </source>
</reference>
<feature type="domain" description="PglD N-terminal" evidence="7">
    <location>
        <begin position="5"/>
        <end position="74"/>
    </location>
</feature>
<dbReference type="KEGG" id="pbor:BSF38_01365"/>
<evidence type="ECO:0000256" key="2">
    <source>
        <dbReference type="ARBA" id="ARBA00022679"/>
    </source>
</evidence>
<evidence type="ECO:0000256" key="4">
    <source>
        <dbReference type="PIRSR" id="PIRSR620019-1"/>
    </source>
</evidence>
<feature type="compositionally biased region" description="Basic and acidic residues" evidence="6">
    <location>
        <begin position="217"/>
        <end position="229"/>
    </location>
</feature>
<feature type="binding site" evidence="5">
    <location>
        <position position="72"/>
    </location>
    <ligand>
        <name>substrate</name>
    </ligand>
</feature>
<keyword evidence="3" id="KW-0677">Repeat</keyword>
<evidence type="ECO:0000259" key="7">
    <source>
        <dbReference type="Pfam" id="PF17836"/>
    </source>
</evidence>
<evidence type="ECO:0000256" key="6">
    <source>
        <dbReference type="SAM" id="MobiDB-lite"/>
    </source>
</evidence>
<dbReference type="CDD" id="cd03360">
    <property type="entry name" value="LbH_AT_putative"/>
    <property type="match status" value="1"/>
</dbReference>
<proteinExistence type="inferred from homology"/>
<dbReference type="Gene3D" id="2.160.10.10">
    <property type="entry name" value="Hexapeptide repeat proteins"/>
    <property type="match status" value="1"/>
</dbReference>
<dbReference type="STRING" id="1387353.BSF38_01365"/>
<dbReference type="GO" id="GO:0016746">
    <property type="term" value="F:acyltransferase activity"/>
    <property type="evidence" value="ECO:0007669"/>
    <property type="project" value="UniProtKB-KW"/>
</dbReference>
<gene>
    <name evidence="8" type="primary">epsM</name>
    <name evidence="8" type="ORF">BSF38_01365</name>
</gene>
<dbReference type="InterPro" id="IPR018357">
    <property type="entry name" value="Hexapep_transf_CS"/>
</dbReference>
<sequence length="229" mass="23865">MSRPILILGTGGNAHDVLDLVEALNTTTPTWDVAGFLDDARPPGTRHLGLDVLGPLHDAGNFPDHAFVNSIGSDKSFRRLPQILASTGLAAERFATLVHPSASVSSRARLGRGVVVQQGVTVGGGTVVGDFVTLCPACTVGHDTCIGDYTILAPRAVVSGFVHIDPNCYIGAASVIRQNLRIGEHSLVGTGSVVVREVAPGATVAGNPARPLAPSGERVRSRDEEEVLR</sequence>
<dbReference type="AlphaFoldDB" id="A0A1U7CLT2"/>
<dbReference type="InterPro" id="IPR011004">
    <property type="entry name" value="Trimer_LpxA-like_sf"/>
</dbReference>
<evidence type="ECO:0000313" key="9">
    <source>
        <dbReference type="Proteomes" id="UP000186309"/>
    </source>
</evidence>
<dbReference type="OrthoDB" id="9801456at2"/>
<feature type="site" description="Increases basicity of active site His" evidence="4">
    <location>
        <position position="143"/>
    </location>
</feature>
<dbReference type="SUPFAM" id="SSF51161">
    <property type="entry name" value="Trimeric LpxA-like enzymes"/>
    <property type="match status" value="1"/>
</dbReference>
<protein>
    <submittedName>
        <fullName evidence="8">Sugar O-acyltransferase</fullName>
        <ecNumber evidence="8">2.3.1.-</ecNumber>
    </submittedName>
</protein>
<dbReference type="InterPro" id="IPR041561">
    <property type="entry name" value="PglD_N"/>
</dbReference>
<dbReference type="RefSeq" id="WP_076344176.1">
    <property type="nucleotide sequence ID" value="NZ_CP019082.1"/>
</dbReference>
<keyword evidence="9" id="KW-1185">Reference proteome</keyword>
<keyword evidence="2 8" id="KW-0808">Transferase</keyword>